<gene>
    <name evidence="2" type="ORF">BWK73_21845</name>
</gene>
<dbReference type="Pfam" id="PF13649">
    <property type="entry name" value="Methyltransf_25"/>
    <property type="match status" value="1"/>
</dbReference>
<dbReference type="PANTHER" id="PTHR43591">
    <property type="entry name" value="METHYLTRANSFERASE"/>
    <property type="match status" value="1"/>
</dbReference>
<feature type="domain" description="Methyltransferase" evidence="1">
    <location>
        <begin position="29"/>
        <end position="131"/>
    </location>
</feature>
<evidence type="ECO:0000313" key="3">
    <source>
        <dbReference type="Proteomes" id="UP000192491"/>
    </source>
</evidence>
<evidence type="ECO:0000259" key="1">
    <source>
        <dbReference type="Pfam" id="PF13649"/>
    </source>
</evidence>
<sequence>MQIQNPTATARCNELDLIAQHLPLENATVLELGCGKAQMTRRIAERFPTARIIATEVDQIQHANNLETQRSLSEVEGNYHNIEFKLGGAQAIDVPDNSIDVVFMFKSLHHVPPTLMAQALQEIARVLKPGGMAWISEPVYAGEFNEILRLFHDEKIVRELAFQAVNDAVAAGSLERVEQIFCHTESRFADFNEFDQRIIQVTHTNHQLDDALYQTVKARFNTHVGANGAAFENPARFDVLRKPS</sequence>
<protein>
    <submittedName>
        <fullName evidence="2">SAM-dependent methyltransferase</fullName>
    </submittedName>
</protein>
<dbReference type="InterPro" id="IPR041698">
    <property type="entry name" value="Methyltransf_25"/>
</dbReference>
<dbReference type="InterPro" id="IPR029063">
    <property type="entry name" value="SAM-dependent_MTases_sf"/>
</dbReference>
<comment type="caution">
    <text evidence="2">The sequence shown here is derived from an EMBL/GenBank/DDBJ whole genome shotgun (WGS) entry which is preliminary data.</text>
</comment>
<dbReference type="Proteomes" id="UP000192491">
    <property type="component" value="Unassembled WGS sequence"/>
</dbReference>
<dbReference type="GO" id="GO:0032259">
    <property type="term" value="P:methylation"/>
    <property type="evidence" value="ECO:0007669"/>
    <property type="project" value="UniProtKB-KW"/>
</dbReference>
<keyword evidence="2" id="KW-0489">Methyltransferase</keyword>
<proteinExistence type="predicted"/>
<dbReference type="CDD" id="cd02440">
    <property type="entry name" value="AdoMet_MTases"/>
    <property type="match status" value="1"/>
</dbReference>
<dbReference type="Gene3D" id="3.40.50.150">
    <property type="entry name" value="Vaccinia Virus protein VP39"/>
    <property type="match status" value="1"/>
</dbReference>
<dbReference type="AlphaFoldDB" id="A0A1Y1QNK6"/>
<organism evidence="2 3">
    <name type="scientific">Thiothrix lacustris</name>
    <dbReference type="NCBI Taxonomy" id="525917"/>
    <lineage>
        <taxon>Bacteria</taxon>
        <taxon>Pseudomonadati</taxon>
        <taxon>Pseudomonadota</taxon>
        <taxon>Gammaproteobacteria</taxon>
        <taxon>Thiotrichales</taxon>
        <taxon>Thiotrichaceae</taxon>
        <taxon>Thiothrix</taxon>
    </lineage>
</organism>
<dbReference type="GO" id="GO:0008168">
    <property type="term" value="F:methyltransferase activity"/>
    <property type="evidence" value="ECO:0007669"/>
    <property type="project" value="UniProtKB-KW"/>
</dbReference>
<evidence type="ECO:0000313" key="2">
    <source>
        <dbReference type="EMBL" id="OQX09798.1"/>
    </source>
</evidence>
<dbReference type="EMBL" id="MTEJ01000132">
    <property type="protein sequence ID" value="OQX09798.1"/>
    <property type="molecule type" value="Genomic_DNA"/>
</dbReference>
<dbReference type="SUPFAM" id="SSF53335">
    <property type="entry name" value="S-adenosyl-L-methionine-dependent methyltransferases"/>
    <property type="match status" value="1"/>
</dbReference>
<accession>A0A1Y1QNK6</accession>
<name>A0A1Y1QNK6_9GAMM</name>
<keyword evidence="2" id="KW-0808">Transferase</keyword>
<reference evidence="2 3" key="1">
    <citation type="submission" date="2017-01" db="EMBL/GenBank/DDBJ databases">
        <title>Novel large sulfur bacteria in the metagenomes of groundwater-fed chemosynthetic microbial mats in the Lake Huron basin.</title>
        <authorList>
            <person name="Sharrar A.M."/>
            <person name="Flood B.E."/>
            <person name="Bailey J.V."/>
            <person name="Jones D.S."/>
            <person name="Biddanda B."/>
            <person name="Ruberg S.A."/>
            <person name="Marcus D.N."/>
            <person name="Dick G.J."/>
        </authorList>
    </citation>
    <scope>NUCLEOTIDE SEQUENCE [LARGE SCALE GENOMIC DNA]</scope>
    <source>
        <strain evidence="2">A8</strain>
    </source>
</reference>